<evidence type="ECO:0000313" key="3">
    <source>
        <dbReference type="EMBL" id="CAB4193834.1"/>
    </source>
</evidence>
<accession>A0A6J5Q7I2</accession>
<protein>
    <submittedName>
        <fullName evidence="2">Uncharacterized protein</fullName>
    </submittedName>
</protein>
<proteinExistence type="predicted"/>
<gene>
    <name evidence="3" type="ORF">UFOVP1247_205</name>
    <name evidence="2" type="ORF">UFOVP970_245</name>
</gene>
<name>A0A6J5Q7I2_9CAUD</name>
<dbReference type="EMBL" id="LR796916">
    <property type="protein sequence ID" value="CAB4175534.1"/>
    <property type="molecule type" value="Genomic_DNA"/>
</dbReference>
<sequence>MATKYTLGYLQYIKEAEEAETTSPLKGYKADQIISRIEELMEVLSDQIRFGVPSDNLGRATTYRDANGAIQRIKDILHYYDSKNEPVRFYCWSVSYAGSWKAATTLRRKIDAAGGFGEQPNNVNLKKVVEYFTENPEDSDNLRSISISIDSPSIRKSMSVPQVEIDQPQEPAKAKEEQVNLQEVPPKSPNTEI</sequence>
<dbReference type="EMBL" id="LR797195">
    <property type="protein sequence ID" value="CAB4193834.1"/>
    <property type="molecule type" value="Genomic_DNA"/>
</dbReference>
<evidence type="ECO:0000256" key="1">
    <source>
        <dbReference type="SAM" id="MobiDB-lite"/>
    </source>
</evidence>
<organism evidence="2">
    <name type="scientific">uncultured Caudovirales phage</name>
    <dbReference type="NCBI Taxonomy" id="2100421"/>
    <lineage>
        <taxon>Viruses</taxon>
        <taxon>Duplodnaviria</taxon>
        <taxon>Heunggongvirae</taxon>
        <taxon>Uroviricota</taxon>
        <taxon>Caudoviricetes</taxon>
        <taxon>Peduoviridae</taxon>
        <taxon>Maltschvirus</taxon>
        <taxon>Maltschvirus maltsch</taxon>
    </lineage>
</organism>
<reference evidence="2" key="1">
    <citation type="submission" date="2020-05" db="EMBL/GenBank/DDBJ databases">
        <authorList>
            <person name="Chiriac C."/>
            <person name="Salcher M."/>
            <person name="Ghai R."/>
            <person name="Kavagutti S V."/>
        </authorList>
    </citation>
    <scope>NUCLEOTIDE SEQUENCE</scope>
</reference>
<evidence type="ECO:0000313" key="2">
    <source>
        <dbReference type="EMBL" id="CAB4175534.1"/>
    </source>
</evidence>
<feature type="region of interest" description="Disordered" evidence="1">
    <location>
        <begin position="155"/>
        <end position="193"/>
    </location>
</feature>